<name>Q84UK6_ORYSJ</name>
<dbReference type="EMBL" id="AP005526">
    <property type="protein sequence ID" value="BAD33538.1"/>
    <property type="molecule type" value="Genomic_DNA"/>
</dbReference>
<evidence type="ECO:0000313" key="4">
    <source>
        <dbReference type="Proteomes" id="UP000000763"/>
    </source>
</evidence>
<evidence type="ECO:0000256" key="1">
    <source>
        <dbReference type="SAM" id="MobiDB-lite"/>
    </source>
</evidence>
<dbReference type="AlphaFoldDB" id="Q84UK6"/>
<reference evidence="4" key="4">
    <citation type="journal article" date="2008" name="Nucleic Acids Res.">
        <title>The rice annotation project database (RAP-DB): 2008 update.</title>
        <authorList>
            <consortium name="The rice annotation project (RAP)"/>
        </authorList>
    </citation>
    <scope>GENOME REANNOTATION</scope>
    <source>
        <strain evidence="4">cv. Nipponbare</strain>
    </source>
</reference>
<protein>
    <submittedName>
        <fullName evidence="2">Uncharacterized protein</fullName>
    </submittedName>
</protein>
<dbReference type="EMBL" id="AP005506">
    <property type="protein sequence ID" value="BAC66779.1"/>
    <property type="molecule type" value="Genomic_DNA"/>
</dbReference>
<reference evidence="3" key="1">
    <citation type="submission" date="2002-07" db="EMBL/GenBank/DDBJ databases">
        <title>Oryza sativa nipponbare(GA3) genomic DNA, chromosome 8, PAC clone:P0571B09.</title>
        <authorList>
            <person name="Sasaki T."/>
            <person name="Matsumoto T."/>
            <person name="Katayose Y."/>
        </authorList>
    </citation>
    <scope>NUCLEOTIDE SEQUENCE</scope>
</reference>
<evidence type="ECO:0000313" key="2">
    <source>
        <dbReference type="EMBL" id="BAC66779.1"/>
    </source>
</evidence>
<dbReference type="Proteomes" id="UP000000763">
    <property type="component" value="Chromosome 8"/>
</dbReference>
<reference evidence="2" key="2">
    <citation type="submission" date="2002-07" db="EMBL/GenBank/DDBJ databases">
        <title>Oryza sativa nipponbare(GA3) genomic DNA, chromosome 8, PAC clone:P0665F09.</title>
        <authorList>
            <person name="Sasaki T."/>
            <person name="Matsumoto T."/>
            <person name="Katayose Y."/>
        </authorList>
    </citation>
    <scope>NUCLEOTIDE SEQUENCE</scope>
</reference>
<reference evidence="4" key="3">
    <citation type="journal article" date="2005" name="Nature">
        <title>The map-based sequence of the rice genome.</title>
        <authorList>
            <consortium name="International rice genome sequencing project (IRGSP)"/>
            <person name="Matsumoto T."/>
            <person name="Wu J."/>
            <person name="Kanamori H."/>
            <person name="Katayose Y."/>
            <person name="Fujisawa M."/>
            <person name="Namiki N."/>
            <person name="Mizuno H."/>
            <person name="Yamamoto K."/>
            <person name="Antonio B.A."/>
            <person name="Baba T."/>
            <person name="Sakata K."/>
            <person name="Nagamura Y."/>
            <person name="Aoki H."/>
            <person name="Arikawa K."/>
            <person name="Arita K."/>
            <person name="Bito T."/>
            <person name="Chiden Y."/>
            <person name="Fujitsuka N."/>
            <person name="Fukunaka R."/>
            <person name="Hamada M."/>
            <person name="Harada C."/>
            <person name="Hayashi A."/>
            <person name="Hijishita S."/>
            <person name="Honda M."/>
            <person name="Hosokawa S."/>
            <person name="Ichikawa Y."/>
            <person name="Idonuma A."/>
            <person name="Iijima M."/>
            <person name="Ikeda M."/>
            <person name="Ikeno M."/>
            <person name="Ito K."/>
            <person name="Ito S."/>
            <person name="Ito T."/>
            <person name="Ito Y."/>
            <person name="Ito Y."/>
            <person name="Iwabuchi A."/>
            <person name="Kamiya K."/>
            <person name="Karasawa W."/>
            <person name="Kurita K."/>
            <person name="Katagiri S."/>
            <person name="Kikuta A."/>
            <person name="Kobayashi H."/>
            <person name="Kobayashi N."/>
            <person name="Machita K."/>
            <person name="Maehara T."/>
            <person name="Masukawa M."/>
            <person name="Mizubayashi T."/>
            <person name="Mukai Y."/>
            <person name="Nagasaki H."/>
            <person name="Nagata Y."/>
            <person name="Naito S."/>
            <person name="Nakashima M."/>
            <person name="Nakama Y."/>
            <person name="Nakamichi Y."/>
            <person name="Nakamura M."/>
            <person name="Meguro A."/>
            <person name="Negishi M."/>
            <person name="Ohta I."/>
            <person name="Ohta T."/>
            <person name="Okamoto M."/>
            <person name="Ono N."/>
            <person name="Saji S."/>
            <person name="Sakaguchi M."/>
            <person name="Sakai K."/>
            <person name="Shibata M."/>
            <person name="Shimokawa T."/>
            <person name="Song J."/>
            <person name="Takazaki Y."/>
            <person name="Terasawa K."/>
            <person name="Tsugane M."/>
            <person name="Tsuji K."/>
            <person name="Ueda S."/>
            <person name="Waki K."/>
            <person name="Yamagata H."/>
            <person name="Yamamoto M."/>
            <person name="Yamamoto S."/>
            <person name="Yamane H."/>
            <person name="Yoshiki S."/>
            <person name="Yoshihara R."/>
            <person name="Yukawa K."/>
            <person name="Zhong H."/>
            <person name="Yano M."/>
            <person name="Yuan Q."/>
            <person name="Ouyang S."/>
            <person name="Liu J."/>
            <person name="Jones K.M."/>
            <person name="Gansberger K."/>
            <person name="Moffat K."/>
            <person name="Hill J."/>
            <person name="Bera J."/>
            <person name="Fadrosh D."/>
            <person name="Jin S."/>
            <person name="Johri S."/>
            <person name="Kim M."/>
            <person name="Overton L."/>
            <person name="Reardon M."/>
            <person name="Tsitrin T."/>
            <person name="Vuong H."/>
            <person name="Weaver B."/>
            <person name="Ciecko A."/>
            <person name="Tallon L."/>
            <person name="Jackson J."/>
            <person name="Pai G."/>
            <person name="Aken S.V."/>
            <person name="Utterback T."/>
            <person name="Reidmuller S."/>
            <person name="Feldblyum T."/>
            <person name="Hsiao J."/>
            <person name="Zismann V."/>
            <person name="Iobst S."/>
            <person name="de Vazeille A.R."/>
            <person name="Buell C.R."/>
            <person name="Ying K."/>
            <person name="Li Y."/>
            <person name="Lu T."/>
            <person name="Huang Y."/>
            <person name="Zhao Q."/>
            <person name="Feng Q."/>
            <person name="Zhang L."/>
            <person name="Zhu J."/>
            <person name="Weng Q."/>
            <person name="Mu J."/>
            <person name="Lu Y."/>
            <person name="Fan D."/>
            <person name="Liu Y."/>
            <person name="Guan J."/>
            <person name="Zhang Y."/>
            <person name="Yu S."/>
            <person name="Liu X."/>
            <person name="Zhang Y."/>
            <person name="Hong G."/>
            <person name="Han B."/>
            <person name="Choisne N."/>
            <person name="Demange N."/>
            <person name="Orjeda G."/>
            <person name="Samain S."/>
            <person name="Cattolico L."/>
            <person name="Pelletier E."/>
            <person name="Couloux A."/>
            <person name="Segurens B."/>
            <person name="Wincker P."/>
            <person name="D'Hont A."/>
            <person name="Scarpelli C."/>
            <person name="Weissenbach J."/>
            <person name="Salanoubat M."/>
            <person name="Quetier F."/>
            <person name="Yu Y."/>
            <person name="Kim H.R."/>
            <person name="Rambo T."/>
            <person name="Currie J."/>
            <person name="Collura K."/>
            <person name="Luo M."/>
            <person name="Yang T."/>
            <person name="Ammiraju J.S.S."/>
            <person name="Engler F."/>
            <person name="Soderlund C."/>
            <person name="Wing R.A."/>
            <person name="Palmer L.E."/>
            <person name="de la Bastide M."/>
            <person name="Spiegel L."/>
            <person name="Nascimento L."/>
            <person name="Zutavern T."/>
            <person name="O'Shaughnessy A."/>
            <person name="Dike S."/>
            <person name="Dedhia N."/>
            <person name="Preston R."/>
            <person name="Balija V."/>
            <person name="McCombie W.R."/>
            <person name="Chow T."/>
            <person name="Chen H."/>
            <person name="Chung M."/>
            <person name="Chen C."/>
            <person name="Shaw J."/>
            <person name="Wu H."/>
            <person name="Hsiao K."/>
            <person name="Chao Y."/>
            <person name="Chu M."/>
            <person name="Cheng C."/>
            <person name="Hour A."/>
            <person name="Lee P."/>
            <person name="Lin S."/>
            <person name="Lin Y."/>
            <person name="Liou J."/>
            <person name="Liu S."/>
            <person name="Hsing Y."/>
            <person name="Raghuvanshi S."/>
            <person name="Mohanty A."/>
            <person name="Bharti A.K."/>
            <person name="Gaur A."/>
            <person name="Gupta V."/>
            <person name="Kumar D."/>
            <person name="Ravi V."/>
            <person name="Vij S."/>
            <person name="Kapur A."/>
            <person name="Khurana P."/>
            <person name="Khurana P."/>
            <person name="Khurana J.P."/>
            <person name="Tyagi A.K."/>
            <person name="Gaikwad K."/>
            <person name="Singh A."/>
            <person name="Dalal V."/>
            <person name="Srivastava S."/>
            <person name="Dixit A."/>
            <person name="Pal A.K."/>
            <person name="Ghazi I.A."/>
            <person name="Yadav M."/>
            <person name="Pandit A."/>
            <person name="Bhargava A."/>
            <person name="Sureshbabu K."/>
            <person name="Batra K."/>
            <person name="Sharma T.R."/>
            <person name="Mohapatra T."/>
            <person name="Singh N.K."/>
            <person name="Messing J."/>
            <person name="Nelson A.B."/>
            <person name="Fuks G."/>
            <person name="Kavchok S."/>
            <person name="Keizer G."/>
            <person name="Linton E."/>
            <person name="Llaca V."/>
            <person name="Song R."/>
            <person name="Tanyolac B."/>
            <person name="Young S."/>
            <person name="Ho-Il K."/>
            <person name="Hahn J.H."/>
            <person name="Sangsakoo G."/>
            <person name="Vanavichit A."/>
            <person name="de Mattos Luiz.A.T."/>
            <person name="Zimmer P.D."/>
            <person name="Malone G."/>
            <person name="Dellagostin O."/>
            <person name="de Oliveira A.C."/>
            <person name="Bevan M."/>
            <person name="Bancroft I."/>
            <person name="Minx P."/>
            <person name="Cordum H."/>
            <person name="Wilson R."/>
            <person name="Cheng Z."/>
            <person name="Jin W."/>
            <person name="Jiang J."/>
            <person name="Leong S.A."/>
            <person name="Iwama H."/>
            <person name="Gojobori T."/>
            <person name="Itoh T."/>
            <person name="Niimura Y."/>
            <person name="Fujii Y."/>
            <person name="Habara T."/>
            <person name="Sakai H."/>
            <person name="Sato Y."/>
            <person name="Wilson G."/>
            <person name="Kumar K."/>
            <person name="McCouch S."/>
            <person name="Juretic N."/>
            <person name="Hoen D."/>
            <person name="Wright S."/>
            <person name="Bruskiewich R."/>
            <person name="Bureau T."/>
            <person name="Miyao A."/>
            <person name="Hirochika H."/>
            <person name="Nishikawa T."/>
            <person name="Kadowaki K."/>
            <person name="Sugiura M."/>
            <person name="Burr B."/>
            <person name="Sasaki T."/>
        </authorList>
    </citation>
    <scope>NUCLEOTIDE SEQUENCE [LARGE SCALE GENOMIC DNA]</scope>
    <source>
        <strain evidence="4">cv. Nipponbare</strain>
    </source>
</reference>
<sequence>MAAEILLRRQSRAKIDGACVVFGGDGASPSSPSTTHAASPSSPLMARRPTFPTSPSHLHLHPPTNPGSHHLHPAPASVADSSRCLSTVSPLLAVAAPREVEVEVELCQIGPELYAPPVQPNSLRVCLAQLQLHAAK</sequence>
<evidence type="ECO:0000313" key="3">
    <source>
        <dbReference type="EMBL" id="BAD33538.1"/>
    </source>
</evidence>
<proteinExistence type="predicted"/>
<feature type="region of interest" description="Disordered" evidence="1">
    <location>
        <begin position="24"/>
        <end position="79"/>
    </location>
</feature>
<gene>
    <name evidence="2" type="primary">P0665F09.141</name>
    <name evidence="3" type="synonym">P0571B09.127</name>
</gene>
<organism evidence="2 4">
    <name type="scientific">Oryza sativa subsp. japonica</name>
    <name type="common">Rice</name>
    <dbReference type="NCBI Taxonomy" id="39947"/>
    <lineage>
        <taxon>Eukaryota</taxon>
        <taxon>Viridiplantae</taxon>
        <taxon>Streptophyta</taxon>
        <taxon>Embryophyta</taxon>
        <taxon>Tracheophyta</taxon>
        <taxon>Spermatophyta</taxon>
        <taxon>Magnoliopsida</taxon>
        <taxon>Liliopsida</taxon>
        <taxon>Poales</taxon>
        <taxon>Poaceae</taxon>
        <taxon>BOP clade</taxon>
        <taxon>Oryzoideae</taxon>
        <taxon>Oryzeae</taxon>
        <taxon>Oryzinae</taxon>
        <taxon>Oryza</taxon>
        <taxon>Oryza sativa</taxon>
    </lineage>
</organism>
<feature type="compositionally biased region" description="Low complexity" evidence="1">
    <location>
        <begin position="27"/>
        <end position="43"/>
    </location>
</feature>
<accession>Q84UK6</accession>